<accession>A0A1E3BE46</accession>
<protein>
    <recommendedName>
        <fullName evidence="2">GDS1 winged helix domain-containing protein</fullName>
    </recommendedName>
</protein>
<dbReference type="VEuPathDB" id="FungiDB:SI65_05775"/>
<comment type="caution">
    <text evidence="3">The sequence shown here is derived from an EMBL/GenBank/DDBJ whole genome shotgun (WGS) entry which is preliminary data.</text>
</comment>
<dbReference type="STRING" id="573508.A0A1E3BE46"/>
<dbReference type="AlphaFoldDB" id="A0A1E3BE46"/>
<keyword evidence="4" id="KW-1185">Reference proteome</keyword>
<organism evidence="3 4">
    <name type="scientific">Aspergillus cristatus</name>
    <name type="common">Chinese Fuzhuan brick tea-fermentation fungus</name>
    <name type="synonym">Eurotium cristatum</name>
    <dbReference type="NCBI Taxonomy" id="573508"/>
    <lineage>
        <taxon>Eukaryota</taxon>
        <taxon>Fungi</taxon>
        <taxon>Dikarya</taxon>
        <taxon>Ascomycota</taxon>
        <taxon>Pezizomycotina</taxon>
        <taxon>Eurotiomycetes</taxon>
        <taxon>Eurotiomycetidae</taxon>
        <taxon>Eurotiales</taxon>
        <taxon>Aspergillaceae</taxon>
        <taxon>Aspergillus</taxon>
        <taxon>Aspergillus subgen. Aspergillus</taxon>
    </lineage>
</organism>
<evidence type="ECO:0000256" key="1">
    <source>
        <dbReference type="SAM" id="MobiDB-lite"/>
    </source>
</evidence>
<proteinExistence type="predicted"/>
<evidence type="ECO:0000259" key="2">
    <source>
        <dbReference type="Pfam" id="PF25318"/>
    </source>
</evidence>
<feature type="compositionally biased region" description="Polar residues" evidence="1">
    <location>
        <begin position="299"/>
        <end position="308"/>
    </location>
</feature>
<feature type="region of interest" description="Disordered" evidence="1">
    <location>
        <begin position="1"/>
        <end position="96"/>
    </location>
</feature>
<feature type="region of interest" description="Disordered" evidence="1">
    <location>
        <begin position="272"/>
        <end position="413"/>
    </location>
</feature>
<gene>
    <name evidence="3" type="ORF">SI65_05775</name>
</gene>
<dbReference type="InterPro" id="IPR057511">
    <property type="entry name" value="WH_GDS1"/>
</dbReference>
<feature type="region of interest" description="Disordered" evidence="1">
    <location>
        <begin position="226"/>
        <end position="256"/>
    </location>
</feature>
<feature type="compositionally biased region" description="Polar residues" evidence="1">
    <location>
        <begin position="316"/>
        <end position="325"/>
    </location>
</feature>
<name>A0A1E3BE46_ASPCR</name>
<feature type="compositionally biased region" description="Low complexity" evidence="1">
    <location>
        <begin position="378"/>
        <end position="403"/>
    </location>
</feature>
<evidence type="ECO:0000313" key="4">
    <source>
        <dbReference type="Proteomes" id="UP000094569"/>
    </source>
</evidence>
<dbReference type="Pfam" id="PF25318">
    <property type="entry name" value="WHD_GDS1"/>
    <property type="match status" value="1"/>
</dbReference>
<feature type="domain" description="GDS1 winged helix" evidence="2">
    <location>
        <begin position="95"/>
        <end position="189"/>
    </location>
</feature>
<dbReference type="EMBL" id="JXNT01000005">
    <property type="protein sequence ID" value="ODM19158.1"/>
    <property type="molecule type" value="Genomic_DNA"/>
</dbReference>
<reference evidence="3 4" key="1">
    <citation type="journal article" date="2016" name="BMC Genomics">
        <title>Comparative genomic and transcriptomic analyses of the Fuzhuan brick tea-fermentation fungus Aspergillus cristatus.</title>
        <authorList>
            <person name="Ge Y."/>
            <person name="Wang Y."/>
            <person name="Liu Y."/>
            <person name="Tan Y."/>
            <person name="Ren X."/>
            <person name="Zhang X."/>
            <person name="Hyde K.D."/>
            <person name="Liu Y."/>
            <person name="Liu Z."/>
        </authorList>
    </citation>
    <scope>NUCLEOTIDE SEQUENCE [LARGE SCALE GENOMIC DNA]</scope>
    <source>
        <strain evidence="3 4">GZAAS20.1005</strain>
    </source>
</reference>
<evidence type="ECO:0000313" key="3">
    <source>
        <dbReference type="EMBL" id="ODM19158.1"/>
    </source>
</evidence>
<sequence>MPYNTRRKSLSLPSLGIHLPSSSRRSPSMSSTKTPTPSSTEDHHQLPPSKKVKRSHDSLSVSPEPSSQQSPAVRAATWEHTPPPSPMDDGLAPRIDTEGINDDIVVGVIHQLEKTANRPHLVKELAAILYTLNDNVANSANPAALLSSRLSAYMKRSWSALAPCPIAKELIPVHPRKVYYYLTTMPRQPLPENSDDIMIPSGMVGKRMTPSVTSVDQDDEDIFARQRSPSPEVDLSSPDFEDEHVNLNGRPDGAARSASDFHAHMRLMHSHRAASPPLEGDEKEFTQTASAVRERASEQKASQGQTGAARSGISEGLSQMDGTNVSTSSHLDDSPSSSFSGGRMSDDFEYGDYFSHSGALDHQSPAPKQQQGQDDDAACALLGTSPSPSLTSVASSLSSSAPSDAGLDTEDRPQIALPEVAHVSPLKRSIDMLNSGLPDVDIKMSDLAESEDKVAIKARHSSNMDVDTAFDSWRELQSPETVEVDELDEMFGEI</sequence>
<feature type="compositionally biased region" description="Low complexity" evidence="1">
    <location>
        <begin position="326"/>
        <end position="343"/>
    </location>
</feature>
<feature type="compositionally biased region" description="Low complexity" evidence="1">
    <location>
        <begin position="58"/>
        <end position="71"/>
    </location>
</feature>
<feature type="compositionally biased region" description="Low complexity" evidence="1">
    <location>
        <begin position="20"/>
        <end position="39"/>
    </location>
</feature>
<dbReference type="OrthoDB" id="4150221at2759"/>
<dbReference type="Proteomes" id="UP000094569">
    <property type="component" value="Unassembled WGS sequence"/>
</dbReference>